<name>A0A9W7BAJ8_9STRA</name>
<proteinExistence type="predicted"/>
<feature type="signal peptide" evidence="1">
    <location>
        <begin position="1"/>
        <end position="19"/>
    </location>
</feature>
<evidence type="ECO:0000256" key="1">
    <source>
        <dbReference type="SAM" id="SignalP"/>
    </source>
</evidence>
<dbReference type="Gene3D" id="2.60.120.200">
    <property type="match status" value="1"/>
</dbReference>
<comment type="caution">
    <text evidence="2">The sequence shown here is derived from an EMBL/GenBank/DDBJ whole genome shotgun (WGS) entry which is preliminary data.</text>
</comment>
<dbReference type="InterPro" id="IPR013320">
    <property type="entry name" value="ConA-like_dom_sf"/>
</dbReference>
<dbReference type="EMBL" id="BRXY01000275">
    <property type="protein sequence ID" value="GMH82869.1"/>
    <property type="molecule type" value="Genomic_DNA"/>
</dbReference>
<accession>A0A9W7BAJ8</accession>
<keyword evidence="3" id="KW-1185">Reference proteome</keyword>
<evidence type="ECO:0000313" key="2">
    <source>
        <dbReference type="EMBL" id="GMH82869.1"/>
    </source>
</evidence>
<dbReference type="AlphaFoldDB" id="A0A9W7BAJ8"/>
<gene>
    <name evidence="2" type="ORF">TrST_g8979</name>
</gene>
<keyword evidence="1" id="KW-0732">Signal</keyword>
<protein>
    <submittedName>
        <fullName evidence="2">Uncharacterized protein</fullName>
    </submittedName>
</protein>
<organism evidence="2 3">
    <name type="scientific">Triparma strigata</name>
    <dbReference type="NCBI Taxonomy" id="1606541"/>
    <lineage>
        <taxon>Eukaryota</taxon>
        <taxon>Sar</taxon>
        <taxon>Stramenopiles</taxon>
        <taxon>Ochrophyta</taxon>
        <taxon>Bolidophyceae</taxon>
        <taxon>Parmales</taxon>
        <taxon>Triparmaceae</taxon>
        <taxon>Triparma</taxon>
    </lineage>
</organism>
<feature type="chain" id="PRO_5040842782" evidence="1">
    <location>
        <begin position="20"/>
        <end position="430"/>
    </location>
</feature>
<evidence type="ECO:0000313" key="3">
    <source>
        <dbReference type="Proteomes" id="UP001165085"/>
    </source>
</evidence>
<dbReference type="Proteomes" id="UP001165085">
    <property type="component" value="Unassembled WGS sequence"/>
</dbReference>
<dbReference type="SUPFAM" id="SSF49899">
    <property type="entry name" value="Concanavalin A-like lectins/glucanases"/>
    <property type="match status" value="1"/>
</dbReference>
<sequence>MKCFSLIVAVLAIGSFSAAVPEDAIQEKETSVSEAQALPQLAVPVDASSPTRRLGSCEGVYPWNTPAQASWCEDNCYHVPPYCPKSHCYCGPPDPPPYTPPYLSCQGVAPWDTPEQATWCDKSCNHPGNPHCPSSHCDCTTASHVWDFRDCETGNNVTDTGVIGGTTASPYNNPMCSSDGVSFDGNEQYVDITDFKFGGATSFEVCVKYNSFNKWSRIFDFSNGRKRDNVLLANQKSTSKIAWDVYNPNAKSLKKNEWNLEPSWTHVVVTVSGNTMNIYKEGSLLESKTNGGEPKDVIRTQNYLGRSAWSDNEYFNGTIAFVKMWENELTQANVTKLYQDGSCPPPEPAPTPTPPSPPNCDGGGCVCTCRGGEPAGVVCADTGEEWCKDCDSMHSRSTTNIKLCVPNKIWTPTSSTPSSASGGKGKRTRK</sequence>
<dbReference type="OrthoDB" id="201235at2759"/>
<dbReference type="Pfam" id="PF13385">
    <property type="entry name" value="Laminin_G_3"/>
    <property type="match status" value="1"/>
</dbReference>
<reference evidence="3" key="1">
    <citation type="journal article" date="2023" name="Commun. Biol.">
        <title>Genome analysis of Parmales, the sister group of diatoms, reveals the evolutionary specialization of diatoms from phago-mixotrophs to photoautotrophs.</title>
        <authorList>
            <person name="Ban H."/>
            <person name="Sato S."/>
            <person name="Yoshikawa S."/>
            <person name="Yamada K."/>
            <person name="Nakamura Y."/>
            <person name="Ichinomiya M."/>
            <person name="Sato N."/>
            <person name="Blanc-Mathieu R."/>
            <person name="Endo H."/>
            <person name="Kuwata A."/>
            <person name="Ogata H."/>
        </authorList>
    </citation>
    <scope>NUCLEOTIDE SEQUENCE [LARGE SCALE GENOMIC DNA]</scope>
    <source>
        <strain evidence="3">NIES 3701</strain>
    </source>
</reference>